<dbReference type="KEGG" id="pact:CA264_14975"/>
<dbReference type="AlphaFoldDB" id="A0A1X9YUN2"/>
<feature type="domain" description="Outer membrane protein beta-barrel" evidence="2">
    <location>
        <begin position="22"/>
        <end position="198"/>
    </location>
</feature>
<dbReference type="Proteomes" id="UP000266292">
    <property type="component" value="Chromosome"/>
</dbReference>
<reference evidence="4" key="1">
    <citation type="submission" date="2017-05" db="EMBL/GenBank/DDBJ databases">
        <authorList>
            <person name="Ray J."/>
            <person name="Price M."/>
            <person name="Deutschbauer A."/>
        </authorList>
    </citation>
    <scope>NUCLEOTIDE SEQUENCE [LARGE SCALE GENOMIC DNA]</scope>
    <source>
        <strain evidence="4">DSM 19842</strain>
    </source>
</reference>
<proteinExistence type="predicted"/>
<dbReference type="SUPFAM" id="SSF56925">
    <property type="entry name" value="OMPA-like"/>
    <property type="match status" value="1"/>
</dbReference>
<dbReference type="OrthoDB" id="978236at2"/>
<sequence length="225" mass="25199">MFMKKIALLMLFLCAGFTSMAQIEIGLQVSPTISGNRFVAEDRYHFEKESNNLRLGVGVIADYFFAQNYAFSTGLIYRGKGAEISYNYTRENADGSVEQIKDKDDLTIQYIELPLTLKLFTNEVAPGTIVYFQVGGSLNTKVAAQVDDKKVINSEKVIKRFNIFEADVLLGGGAEFQMGQSTKLFAGLTYHRGLTDIDDFYEERLNDKNISLKNNGVSLDFGVKF</sequence>
<keyword evidence="4" id="KW-1185">Reference proteome</keyword>
<accession>A0A1X9YUN2</accession>
<dbReference type="Pfam" id="PF13568">
    <property type="entry name" value="OMP_b-brl_2"/>
    <property type="match status" value="1"/>
</dbReference>
<feature type="signal peptide" evidence="1">
    <location>
        <begin position="1"/>
        <end position="21"/>
    </location>
</feature>
<organism evidence="3 4">
    <name type="scientific">Pontibacter actiniarum</name>
    <dbReference type="NCBI Taxonomy" id="323450"/>
    <lineage>
        <taxon>Bacteria</taxon>
        <taxon>Pseudomonadati</taxon>
        <taxon>Bacteroidota</taxon>
        <taxon>Cytophagia</taxon>
        <taxon>Cytophagales</taxon>
        <taxon>Hymenobacteraceae</taxon>
        <taxon>Pontibacter</taxon>
    </lineage>
</organism>
<dbReference type="InterPro" id="IPR011250">
    <property type="entry name" value="OMP/PagP_B-barrel"/>
</dbReference>
<dbReference type="InterPro" id="IPR025665">
    <property type="entry name" value="Beta-barrel_OMP_2"/>
</dbReference>
<evidence type="ECO:0000259" key="2">
    <source>
        <dbReference type="Pfam" id="PF13568"/>
    </source>
</evidence>
<name>A0A1X9YUN2_9BACT</name>
<keyword evidence="1" id="KW-0732">Signal</keyword>
<evidence type="ECO:0000313" key="4">
    <source>
        <dbReference type="Proteomes" id="UP000266292"/>
    </source>
</evidence>
<evidence type="ECO:0000313" key="3">
    <source>
        <dbReference type="EMBL" id="ARS36616.1"/>
    </source>
</evidence>
<evidence type="ECO:0000256" key="1">
    <source>
        <dbReference type="SAM" id="SignalP"/>
    </source>
</evidence>
<feature type="chain" id="PRO_5011007645" description="Outer membrane protein beta-barrel domain-containing protein" evidence="1">
    <location>
        <begin position="22"/>
        <end position="225"/>
    </location>
</feature>
<dbReference type="STRING" id="709015.GCA_000472485_03025"/>
<dbReference type="EMBL" id="CP021235">
    <property type="protein sequence ID" value="ARS36616.1"/>
    <property type="molecule type" value="Genomic_DNA"/>
</dbReference>
<protein>
    <recommendedName>
        <fullName evidence="2">Outer membrane protein beta-barrel domain-containing protein</fullName>
    </recommendedName>
</protein>
<gene>
    <name evidence="3" type="ORF">CA264_14975</name>
</gene>